<dbReference type="Pfam" id="PF23493">
    <property type="entry name" value="CysS_C"/>
    <property type="match status" value="1"/>
</dbReference>
<dbReference type="Proteomes" id="UP001241603">
    <property type="component" value="Unassembled WGS sequence"/>
</dbReference>
<evidence type="ECO:0000259" key="5">
    <source>
        <dbReference type="Pfam" id="PF23493"/>
    </source>
</evidence>
<feature type="domain" description="Cysteinyl-tRNA ligase anticodon binding" evidence="5">
    <location>
        <begin position="21"/>
        <end position="60"/>
    </location>
</feature>
<gene>
    <name evidence="6" type="ORF">QO014_000728</name>
</gene>
<reference evidence="6 7" key="1">
    <citation type="submission" date="2023-07" db="EMBL/GenBank/DDBJ databases">
        <title>Genomic Encyclopedia of Type Strains, Phase IV (KMG-IV): sequencing the most valuable type-strain genomes for metagenomic binning, comparative biology and taxonomic classification.</title>
        <authorList>
            <person name="Goeker M."/>
        </authorList>
    </citation>
    <scope>NUCLEOTIDE SEQUENCE [LARGE SCALE GENOMIC DNA]</scope>
    <source>
        <strain evidence="6 7">B6-8</strain>
    </source>
</reference>
<evidence type="ECO:0000313" key="7">
    <source>
        <dbReference type="Proteomes" id="UP001241603"/>
    </source>
</evidence>
<protein>
    <submittedName>
        <fullName evidence="6">Cysteinyl-tRNA synthetase</fullName>
    </submittedName>
</protein>
<comment type="caution">
    <text evidence="6">The sequence shown here is derived from an EMBL/GenBank/DDBJ whole genome shotgun (WGS) entry which is preliminary data.</text>
</comment>
<proteinExistence type="predicted"/>
<dbReference type="InterPro" id="IPR056411">
    <property type="entry name" value="CysS_C"/>
</dbReference>
<evidence type="ECO:0000313" key="6">
    <source>
        <dbReference type="EMBL" id="MDQ0436358.1"/>
    </source>
</evidence>
<evidence type="ECO:0000256" key="1">
    <source>
        <dbReference type="ARBA" id="ARBA00022598"/>
    </source>
</evidence>
<keyword evidence="1" id="KW-0436">Ligase</keyword>
<dbReference type="RefSeq" id="WP_266347280.1">
    <property type="nucleotide sequence ID" value="NZ_JAPKNG010000001.1"/>
</dbReference>
<keyword evidence="4" id="KW-0030">Aminoacyl-tRNA synthetase</keyword>
<keyword evidence="3" id="KW-0067">ATP-binding</keyword>
<sequence>MSGREKKEHQMTTEPLDEILIEQLIADRIDARRAKDFAKADSIRKTLDAMGLIIIDGKDEATGEFWTTWDVKPKDETP</sequence>
<organism evidence="6 7">
    <name type="scientific">Kaistia dalseonensis</name>
    <dbReference type="NCBI Taxonomy" id="410840"/>
    <lineage>
        <taxon>Bacteria</taxon>
        <taxon>Pseudomonadati</taxon>
        <taxon>Pseudomonadota</taxon>
        <taxon>Alphaproteobacteria</taxon>
        <taxon>Hyphomicrobiales</taxon>
        <taxon>Kaistiaceae</taxon>
        <taxon>Kaistia</taxon>
    </lineage>
</organism>
<dbReference type="InterPro" id="IPR009080">
    <property type="entry name" value="tRNAsynth_Ia_anticodon-bd"/>
</dbReference>
<evidence type="ECO:0000256" key="3">
    <source>
        <dbReference type="ARBA" id="ARBA00022840"/>
    </source>
</evidence>
<dbReference type="EMBL" id="JAUSVO010000001">
    <property type="protein sequence ID" value="MDQ0436358.1"/>
    <property type="molecule type" value="Genomic_DNA"/>
</dbReference>
<keyword evidence="7" id="KW-1185">Reference proteome</keyword>
<dbReference type="SUPFAM" id="SSF47323">
    <property type="entry name" value="Anticodon-binding domain of a subclass of class I aminoacyl-tRNA synthetases"/>
    <property type="match status" value="1"/>
</dbReference>
<evidence type="ECO:0000256" key="4">
    <source>
        <dbReference type="ARBA" id="ARBA00023146"/>
    </source>
</evidence>
<evidence type="ECO:0000256" key="2">
    <source>
        <dbReference type="ARBA" id="ARBA00022741"/>
    </source>
</evidence>
<name>A0ABU0H218_9HYPH</name>
<keyword evidence="2" id="KW-0547">Nucleotide-binding</keyword>
<accession>A0ABU0H218</accession>
<dbReference type="Gene3D" id="1.20.120.1910">
    <property type="entry name" value="Cysteine-tRNA ligase, C-terminal anti-codon recognition domain"/>
    <property type="match status" value="1"/>
</dbReference>